<evidence type="ECO:0000259" key="13">
    <source>
        <dbReference type="Pfam" id="PF00438"/>
    </source>
</evidence>
<feature type="binding site" evidence="10">
    <location>
        <position position="46"/>
    </location>
    <ligand>
        <name>K(+)</name>
        <dbReference type="ChEBI" id="CHEBI:29103"/>
    </ligand>
</feature>
<dbReference type="InterPro" id="IPR022630">
    <property type="entry name" value="S-AdoMet_synt_C"/>
</dbReference>
<feature type="binding site" description="in other chain" evidence="10">
    <location>
        <position position="274"/>
    </location>
    <ligand>
        <name>L-methionine</name>
        <dbReference type="ChEBI" id="CHEBI:57844"/>
        <note>ligand shared between two neighboring subunits</note>
    </ligand>
</feature>
<protein>
    <recommendedName>
        <fullName evidence="10">S-adenosylmethionine synthase</fullName>
        <shortName evidence="10">AdoMet synthase</shortName>
        <ecNumber evidence="10">2.5.1.6</ecNumber>
    </recommendedName>
    <alternativeName>
        <fullName evidence="10">MAT</fullName>
    </alternativeName>
    <alternativeName>
        <fullName evidence="10">Methionine adenosyltransferase</fullName>
    </alternativeName>
</protein>
<feature type="domain" description="S-adenosylmethionine synthetase C-terminal" evidence="15">
    <location>
        <begin position="237"/>
        <end position="376"/>
    </location>
</feature>
<evidence type="ECO:0000259" key="15">
    <source>
        <dbReference type="Pfam" id="PF02773"/>
    </source>
</evidence>
<dbReference type="Gene3D" id="3.30.300.10">
    <property type="match status" value="3"/>
</dbReference>
<evidence type="ECO:0000256" key="12">
    <source>
        <dbReference type="RuleBase" id="RU004462"/>
    </source>
</evidence>
<dbReference type="UniPathway" id="UPA00315">
    <property type="reaction ID" value="UER00080"/>
</dbReference>
<feature type="binding site" description="in other chain" evidence="10">
    <location>
        <begin position="234"/>
        <end position="235"/>
    </location>
    <ligand>
        <name>ATP</name>
        <dbReference type="ChEBI" id="CHEBI:30616"/>
        <note>ligand shared between two neighboring subunits</note>
    </ligand>
</feature>
<dbReference type="InterPro" id="IPR022628">
    <property type="entry name" value="S-AdoMet_synt_N"/>
</dbReference>
<dbReference type="NCBIfam" id="TIGR01034">
    <property type="entry name" value="metK"/>
    <property type="match status" value="1"/>
</dbReference>
<keyword evidence="9 10" id="KW-0630">Potassium</keyword>
<dbReference type="EMBL" id="CP003364">
    <property type="protein sequence ID" value="AGA24991.1"/>
    <property type="molecule type" value="Genomic_DNA"/>
</dbReference>
<accession>L0D8N5</accession>
<dbReference type="Pfam" id="PF02772">
    <property type="entry name" value="S-AdoMet_synt_M"/>
    <property type="match status" value="1"/>
</dbReference>
<feature type="binding site" description="in other chain" evidence="10">
    <location>
        <position position="18"/>
    </location>
    <ligand>
        <name>ATP</name>
        <dbReference type="ChEBI" id="CHEBI:30616"/>
        <note>ligand shared between two neighboring subunits</note>
    </ligand>
</feature>
<evidence type="ECO:0000256" key="2">
    <source>
        <dbReference type="ARBA" id="ARBA00009685"/>
    </source>
</evidence>
<feature type="binding site" description="in other chain" evidence="10">
    <location>
        <begin position="169"/>
        <end position="171"/>
    </location>
    <ligand>
        <name>ATP</name>
        <dbReference type="ChEBI" id="CHEBI:30616"/>
        <note>ligand shared between two neighboring subunits</note>
    </ligand>
</feature>
<dbReference type="eggNOG" id="COG0192">
    <property type="taxonomic scope" value="Bacteria"/>
</dbReference>
<evidence type="ECO:0000259" key="14">
    <source>
        <dbReference type="Pfam" id="PF02772"/>
    </source>
</evidence>
<feature type="binding site" evidence="10">
    <location>
        <position position="270"/>
    </location>
    <ligand>
        <name>ATP</name>
        <dbReference type="ChEBI" id="CHEBI:30616"/>
        <note>ligand shared between two neighboring subunits</note>
    </ligand>
</feature>
<dbReference type="GO" id="GO:0005737">
    <property type="term" value="C:cytoplasm"/>
    <property type="evidence" value="ECO:0007669"/>
    <property type="project" value="UniProtKB-SubCell"/>
</dbReference>
<evidence type="ECO:0000313" key="16">
    <source>
        <dbReference type="EMBL" id="AGA24991.1"/>
    </source>
</evidence>
<comment type="function">
    <text evidence="10">Catalyzes the formation of S-adenosylmethionine (AdoMet) from methionine and ATP. The overall synthetic reaction is composed of two sequential steps, AdoMet formation and the subsequent tripolyphosphate hydrolysis which occurs prior to release of AdoMet from the enzyme.</text>
</comment>
<dbReference type="CDD" id="cd18079">
    <property type="entry name" value="S-AdoMet_synt"/>
    <property type="match status" value="1"/>
</dbReference>
<feature type="binding site" evidence="10">
    <location>
        <position position="243"/>
    </location>
    <ligand>
        <name>L-methionine</name>
        <dbReference type="ChEBI" id="CHEBI:57844"/>
        <note>ligand shared between two neighboring subunits</note>
    </ligand>
</feature>
<evidence type="ECO:0000256" key="4">
    <source>
        <dbReference type="ARBA" id="ARBA00022679"/>
    </source>
</evidence>
<dbReference type="Pfam" id="PF00438">
    <property type="entry name" value="S-AdoMet_synt_N"/>
    <property type="match status" value="1"/>
</dbReference>
<comment type="similarity">
    <text evidence="2 10 12">Belongs to the AdoMet synthase family.</text>
</comment>
<dbReference type="InterPro" id="IPR002133">
    <property type="entry name" value="S-AdoMet_synthetase"/>
</dbReference>
<dbReference type="FunFam" id="3.30.300.10:FF:000004">
    <property type="entry name" value="S-adenosylmethionine synthase"/>
    <property type="match status" value="1"/>
</dbReference>
<dbReference type="InterPro" id="IPR022631">
    <property type="entry name" value="ADOMET_SYNTHASE_CS"/>
</dbReference>
<evidence type="ECO:0000256" key="5">
    <source>
        <dbReference type="ARBA" id="ARBA00022723"/>
    </source>
</evidence>
<evidence type="ECO:0000256" key="3">
    <source>
        <dbReference type="ARBA" id="ARBA00022563"/>
    </source>
</evidence>
<dbReference type="GO" id="GO:0005524">
    <property type="term" value="F:ATP binding"/>
    <property type="evidence" value="ECO:0007669"/>
    <property type="project" value="UniProtKB-UniRule"/>
</dbReference>
<evidence type="ECO:0000256" key="11">
    <source>
        <dbReference type="RuleBase" id="RU000542"/>
    </source>
</evidence>
<feature type="binding site" evidence="10">
    <location>
        <position position="266"/>
    </location>
    <ligand>
        <name>ATP</name>
        <dbReference type="ChEBI" id="CHEBI:30616"/>
        <note>ligand shared between two neighboring subunits</note>
    </ligand>
</feature>
<dbReference type="AlphaFoldDB" id="L0D8N5"/>
<evidence type="ECO:0000256" key="1">
    <source>
        <dbReference type="ARBA" id="ARBA00005224"/>
    </source>
</evidence>
<dbReference type="GO" id="GO:0004478">
    <property type="term" value="F:methionine adenosyltransferase activity"/>
    <property type="evidence" value="ECO:0007669"/>
    <property type="project" value="UniProtKB-UniRule"/>
</dbReference>
<evidence type="ECO:0000313" key="17">
    <source>
        <dbReference type="Proteomes" id="UP000010798"/>
    </source>
</evidence>
<dbReference type="GO" id="GO:0006730">
    <property type="term" value="P:one-carbon metabolic process"/>
    <property type="evidence" value="ECO:0007669"/>
    <property type="project" value="UniProtKB-KW"/>
</dbReference>
<keyword evidence="5 10" id="KW-0479">Metal-binding</keyword>
<comment type="cofactor">
    <cofactor evidence="10">
        <name>Mg(2+)</name>
        <dbReference type="ChEBI" id="CHEBI:18420"/>
    </cofactor>
    <text evidence="10">Binds 2 divalent ions per subunit.</text>
</comment>
<dbReference type="InterPro" id="IPR022629">
    <property type="entry name" value="S-AdoMet_synt_central"/>
</dbReference>
<keyword evidence="17" id="KW-1185">Reference proteome</keyword>
<dbReference type="EC" id="2.5.1.6" evidence="10"/>
<keyword evidence="8 10" id="KW-0460">Magnesium</keyword>
<feature type="region of interest" description="Flexible loop" evidence="10">
    <location>
        <begin position="102"/>
        <end position="112"/>
    </location>
</feature>
<keyword evidence="4 10" id="KW-0808">Transferase</keyword>
<comment type="cofactor">
    <cofactor evidence="10">
        <name>K(+)</name>
        <dbReference type="ChEBI" id="CHEBI:29103"/>
    </cofactor>
    <text evidence="10">Binds 1 potassium ion per subunit.</text>
</comment>
<dbReference type="GO" id="GO:0000287">
    <property type="term" value="F:magnesium ion binding"/>
    <property type="evidence" value="ECO:0007669"/>
    <property type="project" value="UniProtKB-UniRule"/>
</dbReference>
<dbReference type="GO" id="GO:0006556">
    <property type="term" value="P:S-adenosylmethionine biosynthetic process"/>
    <property type="evidence" value="ECO:0007669"/>
    <property type="project" value="UniProtKB-UniRule"/>
</dbReference>
<keyword evidence="7 10" id="KW-0067">ATP-binding</keyword>
<dbReference type="Pfam" id="PF02773">
    <property type="entry name" value="S-AdoMet_synt_C"/>
    <property type="match status" value="1"/>
</dbReference>
<evidence type="ECO:0000256" key="8">
    <source>
        <dbReference type="ARBA" id="ARBA00022842"/>
    </source>
</evidence>
<keyword evidence="10" id="KW-0963">Cytoplasm</keyword>
<comment type="subcellular location">
    <subcellularLocation>
        <location evidence="10 11">Cytoplasm</location>
    </subcellularLocation>
</comment>
<dbReference type="KEGG" id="saci:Sinac_0567"/>
<comment type="pathway">
    <text evidence="1 10">Amino-acid biosynthesis; S-adenosyl-L-methionine biosynthesis; S-adenosyl-L-methionine from L-methionine: step 1/1.</text>
</comment>
<sequence>MPQQDRYLFTSESVSMGHPDKMADQISDGILDAIFKQDPYARVACETLLTTGLVVVAGEITTTASVDYASVVRQVVEEVGYTSSEMGFDAKTCAVMVALGKQSPDIAQGVNDDAEKGKDIGAGDQGLMFGYAANETPELMPMPIALSHRIINRITELRKNGTIKWLRPDSKSQVTVEYVDGKPVRIDAVVVSTQTDETPIEEIRKVIKEQVILPVLPKDMVDAETKYYINPTGRFVVGGPCGDAGVTGRKIIVDTYGGAGRHGGGAFSGKDPTKVDRSAAYMARYVAKNVVAAGLADRCEIQFAYAIGVSEPVSVHVDTFGTGQIADAQIADLVRKTFPLTPSGIIKHLDLRRPIYQKTASGGHFGRSEPEFTWERTDKADALRQATSALATA</sequence>
<dbReference type="PANTHER" id="PTHR11964">
    <property type="entry name" value="S-ADENOSYLMETHIONINE SYNTHETASE"/>
    <property type="match status" value="1"/>
</dbReference>
<dbReference type="PROSITE" id="PS00376">
    <property type="entry name" value="ADOMET_SYNTHASE_1"/>
    <property type="match status" value="1"/>
</dbReference>
<dbReference type="PIRSF" id="PIRSF000497">
    <property type="entry name" value="MAT"/>
    <property type="match status" value="1"/>
</dbReference>
<dbReference type="SUPFAM" id="SSF55973">
    <property type="entry name" value="S-adenosylmethionine synthetase"/>
    <property type="match status" value="3"/>
</dbReference>
<feature type="binding site" description="in other chain" evidence="10">
    <location>
        <position position="59"/>
    </location>
    <ligand>
        <name>L-methionine</name>
        <dbReference type="ChEBI" id="CHEBI:57844"/>
        <note>ligand shared between two neighboring subunits</note>
    </ligand>
</feature>
<evidence type="ECO:0000256" key="9">
    <source>
        <dbReference type="ARBA" id="ARBA00022958"/>
    </source>
</evidence>
<evidence type="ECO:0000256" key="7">
    <source>
        <dbReference type="ARBA" id="ARBA00022840"/>
    </source>
</evidence>
<proteinExistence type="inferred from homology"/>
<feature type="binding site" description="in other chain" evidence="10">
    <location>
        <position position="102"/>
    </location>
    <ligand>
        <name>L-methionine</name>
        <dbReference type="ChEBI" id="CHEBI:57844"/>
        <note>ligand shared between two neighboring subunits</note>
    </ligand>
</feature>
<dbReference type="InterPro" id="IPR022636">
    <property type="entry name" value="S-AdoMet_synthetase_sfam"/>
</dbReference>
<dbReference type="Proteomes" id="UP000010798">
    <property type="component" value="Chromosome"/>
</dbReference>
<feature type="binding site" evidence="10">
    <location>
        <position position="243"/>
    </location>
    <ligand>
        <name>ATP</name>
        <dbReference type="ChEBI" id="CHEBI:30616"/>
        <note>ligand shared between two neighboring subunits</note>
    </ligand>
</feature>
<name>L0D8N5_SINAD</name>
<dbReference type="HOGENOM" id="CLU_041802_1_1_0"/>
<reference evidence="16 17" key="1">
    <citation type="submission" date="2012-02" db="EMBL/GenBank/DDBJ databases">
        <title>Complete sequence of chromosome of Singulisphaera acidiphila DSM 18658.</title>
        <authorList>
            <consortium name="US DOE Joint Genome Institute (JGI-PGF)"/>
            <person name="Lucas S."/>
            <person name="Copeland A."/>
            <person name="Lapidus A."/>
            <person name="Glavina del Rio T."/>
            <person name="Dalin E."/>
            <person name="Tice H."/>
            <person name="Bruce D."/>
            <person name="Goodwin L."/>
            <person name="Pitluck S."/>
            <person name="Peters L."/>
            <person name="Ovchinnikova G."/>
            <person name="Chertkov O."/>
            <person name="Kyrpides N."/>
            <person name="Mavromatis K."/>
            <person name="Ivanova N."/>
            <person name="Brettin T."/>
            <person name="Detter J.C."/>
            <person name="Han C."/>
            <person name="Larimer F."/>
            <person name="Land M."/>
            <person name="Hauser L."/>
            <person name="Markowitz V."/>
            <person name="Cheng J.-F."/>
            <person name="Hugenholtz P."/>
            <person name="Woyke T."/>
            <person name="Wu D."/>
            <person name="Tindall B."/>
            <person name="Pomrenke H."/>
            <person name="Brambilla E."/>
            <person name="Klenk H.-P."/>
            <person name="Eisen J.A."/>
        </authorList>
    </citation>
    <scope>NUCLEOTIDE SEQUENCE [LARGE SCALE GENOMIC DNA]</scope>
    <source>
        <strain evidence="17">ATCC BAA-1392 / DSM 18658 / VKM B-2454 / MOB10</strain>
    </source>
</reference>
<comment type="subunit">
    <text evidence="10">Homotetramer; dimer of dimers.</text>
</comment>
<keyword evidence="6 10" id="KW-0547">Nucleotide-binding</keyword>
<dbReference type="OrthoDB" id="9801686at2"/>
<feature type="binding site" evidence="10">
    <location>
        <position position="20"/>
    </location>
    <ligand>
        <name>Mg(2+)</name>
        <dbReference type="ChEBI" id="CHEBI:18420"/>
    </ligand>
</feature>
<feature type="domain" description="S-adenosylmethionine synthetase central" evidence="14">
    <location>
        <begin position="119"/>
        <end position="235"/>
    </location>
</feature>
<feature type="domain" description="S-adenosylmethionine synthetase N-terminal" evidence="13">
    <location>
        <begin position="7"/>
        <end position="104"/>
    </location>
</feature>
<dbReference type="STRING" id="886293.Sinac_0567"/>
<evidence type="ECO:0000256" key="6">
    <source>
        <dbReference type="ARBA" id="ARBA00022741"/>
    </source>
</evidence>
<dbReference type="FunFam" id="3.30.300.10:FF:000003">
    <property type="entry name" value="S-adenosylmethionine synthase"/>
    <property type="match status" value="1"/>
</dbReference>
<keyword evidence="3 10" id="KW-0554">One-carbon metabolism</keyword>
<dbReference type="PROSITE" id="PS00377">
    <property type="entry name" value="ADOMET_SYNTHASE_2"/>
    <property type="match status" value="1"/>
</dbReference>
<comment type="catalytic activity">
    <reaction evidence="10">
        <text>L-methionine + ATP + H2O = S-adenosyl-L-methionine + phosphate + diphosphate</text>
        <dbReference type="Rhea" id="RHEA:21080"/>
        <dbReference type="ChEBI" id="CHEBI:15377"/>
        <dbReference type="ChEBI" id="CHEBI:30616"/>
        <dbReference type="ChEBI" id="CHEBI:33019"/>
        <dbReference type="ChEBI" id="CHEBI:43474"/>
        <dbReference type="ChEBI" id="CHEBI:57844"/>
        <dbReference type="ChEBI" id="CHEBI:59789"/>
        <dbReference type="EC" id="2.5.1.6"/>
    </reaction>
</comment>
<dbReference type="HAMAP" id="MF_00086">
    <property type="entry name" value="S_AdoMet_synth1"/>
    <property type="match status" value="1"/>
</dbReference>
<feature type="binding site" description="in other chain" evidence="10">
    <location>
        <begin position="249"/>
        <end position="250"/>
    </location>
    <ligand>
        <name>ATP</name>
        <dbReference type="ChEBI" id="CHEBI:30616"/>
        <note>ligand shared between two neighboring subunits</note>
    </ligand>
</feature>
<gene>
    <name evidence="10" type="primary">metK</name>
    <name evidence="16" type="ordered locus">Sinac_0567</name>
</gene>
<organism evidence="16 17">
    <name type="scientific">Singulisphaera acidiphila (strain ATCC BAA-1392 / DSM 18658 / VKM B-2454 / MOB10)</name>
    <dbReference type="NCBI Taxonomy" id="886293"/>
    <lineage>
        <taxon>Bacteria</taxon>
        <taxon>Pseudomonadati</taxon>
        <taxon>Planctomycetota</taxon>
        <taxon>Planctomycetia</taxon>
        <taxon>Isosphaerales</taxon>
        <taxon>Isosphaeraceae</taxon>
        <taxon>Singulisphaera</taxon>
    </lineage>
</organism>
<evidence type="ECO:0000256" key="10">
    <source>
        <dbReference type="HAMAP-Rule" id="MF_00086"/>
    </source>
</evidence>
<dbReference type="RefSeq" id="WP_015244176.1">
    <property type="nucleotide sequence ID" value="NC_019892.1"/>
</dbReference>